<name>A0ABT9Z2N7_9BACI</name>
<keyword evidence="2" id="KW-1185">Reference proteome</keyword>
<reference evidence="1 2" key="1">
    <citation type="submission" date="2023-07" db="EMBL/GenBank/DDBJ databases">
        <title>Genomic Encyclopedia of Type Strains, Phase IV (KMG-IV): sequencing the most valuable type-strain genomes for metagenomic binning, comparative biology and taxonomic classification.</title>
        <authorList>
            <person name="Goeker M."/>
        </authorList>
    </citation>
    <scope>NUCLEOTIDE SEQUENCE [LARGE SCALE GENOMIC DNA]</scope>
    <source>
        <strain evidence="1 2">DSM 17723</strain>
    </source>
</reference>
<dbReference type="Proteomes" id="UP001232245">
    <property type="component" value="Unassembled WGS sequence"/>
</dbReference>
<evidence type="ECO:0000313" key="1">
    <source>
        <dbReference type="EMBL" id="MDQ0226523.1"/>
    </source>
</evidence>
<proteinExistence type="predicted"/>
<protein>
    <submittedName>
        <fullName evidence="1">Uncharacterized protein</fullName>
    </submittedName>
</protein>
<sequence length="53" mass="6133">MINLWNNNNKSKEARYAAGMNFDLEEIEPFLNHLSNSILDSGLTQKRNQHDSI</sequence>
<dbReference type="EMBL" id="JAUSTZ010000005">
    <property type="protein sequence ID" value="MDQ0226523.1"/>
    <property type="molecule type" value="Genomic_DNA"/>
</dbReference>
<dbReference type="RefSeq" id="WP_174879516.1">
    <property type="nucleotide sequence ID" value="NZ_CADEPK010000030.1"/>
</dbReference>
<organism evidence="1 2">
    <name type="scientific">Metabacillus niabensis</name>
    <dbReference type="NCBI Taxonomy" id="324854"/>
    <lineage>
        <taxon>Bacteria</taxon>
        <taxon>Bacillati</taxon>
        <taxon>Bacillota</taxon>
        <taxon>Bacilli</taxon>
        <taxon>Bacillales</taxon>
        <taxon>Bacillaceae</taxon>
        <taxon>Metabacillus</taxon>
    </lineage>
</organism>
<accession>A0ABT9Z2N7</accession>
<comment type="caution">
    <text evidence="1">The sequence shown here is derived from an EMBL/GenBank/DDBJ whole genome shotgun (WGS) entry which is preliminary data.</text>
</comment>
<evidence type="ECO:0000313" key="2">
    <source>
        <dbReference type="Proteomes" id="UP001232245"/>
    </source>
</evidence>
<gene>
    <name evidence="1" type="ORF">J2S02_002868</name>
</gene>